<accession>A0A0E0MN77</accession>
<proteinExistence type="predicted"/>
<dbReference type="Gramene" id="OPUNC12G13250.1">
    <property type="protein sequence ID" value="OPUNC12G13250.1"/>
    <property type="gene ID" value="OPUNC12G13250"/>
</dbReference>
<sequence length="134" mass="15995">MTRRDALRYTLIPEDPLKAWTSMHPFVSAMRLKIEKCLLSFEQIVAVKYHGSFAENITRLGRTKEEFSEDIEKQRLHRRISASRRLISDKVRPTMMWFAKLRQPNLQKKKRSRQVGQIRATDKVESELCKWMLF</sequence>
<dbReference type="AlphaFoldDB" id="A0A0E0MN77"/>
<name>A0A0E0MN77_ORYPU</name>
<dbReference type="EnsemblPlants" id="OPUNC12G13250.1">
    <property type="protein sequence ID" value="OPUNC12G13250.1"/>
    <property type="gene ID" value="OPUNC12G13250"/>
</dbReference>
<organism evidence="1">
    <name type="scientific">Oryza punctata</name>
    <name type="common">Red rice</name>
    <dbReference type="NCBI Taxonomy" id="4537"/>
    <lineage>
        <taxon>Eukaryota</taxon>
        <taxon>Viridiplantae</taxon>
        <taxon>Streptophyta</taxon>
        <taxon>Embryophyta</taxon>
        <taxon>Tracheophyta</taxon>
        <taxon>Spermatophyta</taxon>
        <taxon>Magnoliopsida</taxon>
        <taxon>Liliopsida</taxon>
        <taxon>Poales</taxon>
        <taxon>Poaceae</taxon>
        <taxon>BOP clade</taxon>
        <taxon>Oryzoideae</taxon>
        <taxon>Oryzeae</taxon>
        <taxon>Oryzinae</taxon>
        <taxon>Oryza</taxon>
    </lineage>
</organism>
<dbReference type="Proteomes" id="UP000026962">
    <property type="component" value="Chromosome 12"/>
</dbReference>
<evidence type="ECO:0000313" key="2">
    <source>
        <dbReference type="Proteomes" id="UP000026962"/>
    </source>
</evidence>
<reference evidence="1" key="1">
    <citation type="submission" date="2015-04" db="UniProtKB">
        <authorList>
            <consortium name="EnsemblPlants"/>
        </authorList>
    </citation>
    <scope>IDENTIFICATION</scope>
</reference>
<protein>
    <submittedName>
        <fullName evidence="1">Uncharacterized protein</fullName>
    </submittedName>
</protein>
<evidence type="ECO:0000313" key="1">
    <source>
        <dbReference type="EnsemblPlants" id="OPUNC12G13250.1"/>
    </source>
</evidence>
<reference evidence="1" key="2">
    <citation type="submission" date="2018-05" db="EMBL/GenBank/DDBJ databases">
        <title>OpunRS2 (Oryza punctata Reference Sequence Version 2).</title>
        <authorList>
            <person name="Zhang J."/>
            <person name="Kudrna D."/>
            <person name="Lee S."/>
            <person name="Talag J."/>
            <person name="Welchert J."/>
            <person name="Wing R.A."/>
        </authorList>
    </citation>
    <scope>NUCLEOTIDE SEQUENCE [LARGE SCALE GENOMIC DNA]</scope>
</reference>
<dbReference type="HOGENOM" id="CLU_1899588_0_0_1"/>
<keyword evidence="2" id="KW-1185">Reference proteome</keyword>